<dbReference type="AlphaFoldDB" id="A0A5C3MT57"/>
<organism evidence="7 8">
    <name type="scientific">Heliocybe sulcata</name>
    <dbReference type="NCBI Taxonomy" id="5364"/>
    <lineage>
        <taxon>Eukaryota</taxon>
        <taxon>Fungi</taxon>
        <taxon>Dikarya</taxon>
        <taxon>Basidiomycota</taxon>
        <taxon>Agaricomycotina</taxon>
        <taxon>Agaricomycetes</taxon>
        <taxon>Gloeophyllales</taxon>
        <taxon>Gloeophyllaceae</taxon>
        <taxon>Heliocybe</taxon>
    </lineage>
</organism>
<feature type="compositionally biased region" description="Basic and acidic residues" evidence="5">
    <location>
        <begin position="22"/>
        <end position="52"/>
    </location>
</feature>
<dbReference type="SUPFAM" id="SSF52540">
    <property type="entry name" value="P-loop containing nucleoside triphosphate hydrolases"/>
    <property type="match status" value="1"/>
</dbReference>
<evidence type="ECO:0000256" key="4">
    <source>
        <dbReference type="SAM" id="Coils"/>
    </source>
</evidence>
<dbReference type="STRING" id="5364.A0A5C3MT57"/>
<dbReference type="GO" id="GO:0005634">
    <property type="term" value="C:nucleus"/>
    <property type="evidence" value="ECO:0007669"/>
    <property type="project" value="TreeGrafter"/>
</dbReference>
<keyword evidence="7" id="KW-0378">Hydrolase</keyword>
<feature type="compositionally biased region" description="Basic and acidic residues" evidence="5">
    <location>
        <begin position="93"/>
        <end position="121"/>
    </location>
</feature>
<name>A0A5C3MT57_9AGAM</name>
<feature type="coiled-coil region" evidence="4">
    <location>
        <begin position="422"/>
        <end position="503"/>
    </location>
</feature>
<feature type="region of interest" description="Disordered" evidence="5">
    <location>
        <begin position="1"/>
        <end position="124"/>
    </location>
</feature>
<evidence type="ECO:0000256" key="1">
    <source>
        <dbReference type="ARBA" id="ARBA00010171"/>
    </source>
</evidence>
<dbReference type="Proteomes" id="UP000305948">
    <property type="component" value="Unassembled WGS sequence"/>
</dbReference>
<evidence type="ECO:0000256" key="3">
    <source>
        <dbReference type="ARBA" id="ARBA00023054"/>
    </source>
</evidence>
<dbReference type="InterPro" id="IPR038729">
    <property type="entry name" value="Rad50/SbcC_AAA"/>
</dbReference>
<dbReference type="PANTHER" id="PTHR45916:SF1">
    <property type="entry name" value="STRUCTURAL MAINTENANCE OF CHROMOSOMES PROTEIN 5"/>
    <property type="match status" value="1"/>
</dbReference>
<feature type="coiled-coil region" evidence="4">
    <location>
        <begin position="748"/>
        <end position="775"/>
    </location>
</feature>
<proteinExistence type="inferred from homology"/>
<dbReference type="GO" id="GO:0030915">
    <property type="term" value="C:Smc5-Smc6 complex"/>
    <property type="evidence" value="ECO:0007669"/>
    <property type="project" value="TreeGrafter"/>
</dbReference>
<dbReference type="GO" id="GO:0016887">
    <property type="term" value="F:ATP hydrolysis activity"/>
    <property type="evidence" value="ECO:0007669"/>
    <property type="project" value="InterPro"/>
</dbReference>
<evidence type="ECO:0000259" key="6">
    <source>
        <dbReference type="Pfam" id="PF13476"/>
    </source>
</evidence>
<gene>
    <name evidence="7" type="ORF">OE88DRAFT_1666768</name>
</gene>
<evidence type="ECO:0000256" key="5">
    <source>
        <dbReference type="SAM" id="MobiDB-lite"/>
    </source>
</evidence>
<dbReference type="InterPro" id="IPR027417">
    <property type="entry name" value="P-loop_NTPase"/>
</dbReference>
<dbReference type="Gene3D" id="1.20.58.60">
    <property type="match status" value="1"/>
</dbReference>
<dbReference type="Gene3D" id="3.40.50.300">
    <property type="entry name" value="P-loop containing nucleotide triphosphate hydrolases"/>
    <property type="match status" value="2"/>
</dbReference>
<keyword evidence="8" id="KW-1185">Reference proteome</keyword>
<sequence>MARRAVSVDTDDSQKENAGPEIDERMDTKAERSVKNERASVRKETLRSRTQEEKEDDQDANVDSEVEEDDEQGEGEEDEQGVGSPRGHKRARLNRDGDDRPVQEESKGKKKQRTELPRDDDGYIPGSIVRVQLHNFVTYDYVEFCPGPYLNMILGPNGTGKSSIACALCIGLNFPTSLLGRASDLHSFVKLGTDKGYVELELKGKKGQGNLTIRRNLSANSKSSTFTLNGEGASGKEVTSRIAELNIQVSNLCSFLPQDKVAEFARMSPQELLRETERAAGDENLTSWHDTLISAGKEAAQLRETLEGEKAQLKTMEERNELLKKDVERYNERKKIEERIALLNLILPVKVYSEALKRYQDMKVLQRQLHAEVQRLKARNAPAFDLLKKLDGKVGQLNAAREEKKKSAKAKFGAMKKRYDDCDALETEVQTYINALDNLKKEEKDTARKIADLEHKIRDMDERIANPPEMEDLEMINHELRALSQAQREIQQRQSELQDKQRAHANEVGRWKAQINEAQQGISRLNDVNHQKLQQLARWDRSCADTIEWLRQNQPRFRMPIMEPAIISVTVPDKKYATAVEACFSTTQMKTFVAQCEEDYDLLNHLVNDTDKALGRRARVPTWFRPRVESTLAPPPLNAQEMAAMHFDGYAIDFVECPPEMKWYLSKELNLHRTAIALNGTKVPVAQAMELVSRLGPRGEGGGATFIAGSTRNSVARSRYGKRLPQNSTSDIRPARNFGQSSVDSDAMGRYDVQIANAQQELSKLDERAKVLTEEEAGIRAEHQAKKAGHDGVVERKKAVQKIQESFQRMQINRDNSQKRLEELRNKPSVNDKRADLNRKIAANCQKRAKLARDYTALARAVIAEQAEATRLGLQYLQTGANQNALKELVDQHDQEFQTAYAEYTKVNEIFQQTKADSREKLDISRAKLAEADPEIADRFRQMDNNKEFEDLTIEGVRLELQTQENELSMNLNTNAGVIEQFERRKTEIESLSRTIEGRDRRMAKIEKSIKAAQDNWEPALEKLVGSIGAKFSAAFDRIGCAGEVRISRHEDFEKWAIDILVKFRDSEKLQLLTGQRQSGGERSLTTIMYLMSLTEEARAPFSLVDEINQGMDARAERAVHNELVQVTCQEDSRQYFLITPKLLPGLRYKDRMKILCVNNGEWLPEERNLGNMMNMINAFVRHSRSNASE</sequence>
<reference evidence="7 8" key="1">
    <citation type="journal article" date="2019" name="Nat. Ecol. Evol.">
        <title>Megaphylogeny resolves global patterns of mushroom evolution.</title>
        <authorList>
            <person name="Varga T."/>
            <person name="Krizsan K."/>
            <person name="Foldi C."/>
            <person name="Dima B."/>
            <person name="Sanchez-Garcia M."/>
            <person name="Sanchez-Ramirez S."/>
            <person name="Szollosi G.J."/>
            <person name="Szarkandi J.G."/>
            <person name="Papp V."/>
            <person name="Albert L."/>
            <person name="Andreopoulos W."/>
            <person name="Angelini C."/>
            <person name="Antonin V."/>
            <person name="Barry K.W."/>
            <person name="Bougher N.L."/>
            <person name="Buchanan P."/>
            <person name="Buyck B."/>
            <person name="Bense V."/>
            <person name="Catcheside P."/>
            <person name="Chovatia M."/>
            <person name="Cooper J."/>
            <person name="Damon W."/>
            <person name="Desjardin D."/>
            <person name="Finy P."/>
            <person name="Geml J."/>
            <person name="Haridas S."/>
            <person name="Hughes K."/>
            <person name="Justo A."/>
            <person name="Karasinski D."/>
            <person name="Kautmanova I."/>
            <person name="Kiss B."/>
            <person name="Kocsube S."/>
            <person name="Kotiranta H."/>
            <person name="LaButti K.M."/>
            <person name="Lechner B.E."/>
            <person name="Liimatainen K."/>
            <person name="Lipzen A."/>
            <person name="Lukacs Z."/>
            <person name="Mihaltcheva S."/>
            <person name="Morgado L.N."/>
            <person name="Niskanen T."/>
            <person name="Noordeloos M.E."/>
            <person name="Ohm R.A."/>
            <person name="Ortiz-Santana B."/>
            <person name="Ovrebo C."/>
            <person name="Racz N."/>
            <person name="Riley R."/>
            <person name="Savchenko A."/>
            <person name="Shiryaev A."/>
            <person name="Soop K."/>
            <person name="Spirin V."/>
            <person name="Szebenyi C."/>
            <person name="Tomsovsky M."/>
            <person name="Tulloss R.E."/>
            <person name="Uehling J."/>
            <person name="Grigoriev I.V."/>
            <person name="Vagvolgyi C."/>
            <person name="Papp T."/>
            <person name="Martin F.M."/>
            <person name="Miettinen O."/>
            <person name="Hibbett D.S."/>
            <person name="Nagy L.G."/>
        </authorList>
    </citation>
    <scope>NUCLEOTIDE SEQUENCE [LARGE SCALE GENOMIC DNA]</scope>
    <source>
        <strain evidence="7 8">OMC1185</strain>
    </source>
</reference>
<feature type="coiled-coil region" evidence="4">
    <location>
        <begin position="299"/>
        <end position="340"/>
    </location>
</feature>
<feature type="domain" description="Rad50/SbcC-type AAA" evidence="6">
    <location>
        <begin position="130"/>
        <end position="341"/>
    </location>
</feature>
<dbReference type="Pfam" id="PF13476">
    <property type="entry name" value="AAA_23"/>
    <property type="match status" value="1"/>
</dbReference>
<protein>
    <recommendedName>
        <fullName evidence="2">Structural maintenance of chromosomes protein 5</fullName>
    </recommendedName>
</protein>
<evidence type="ECO:0000313" key="7">
    <source>
        <dbReference type="EMBL" id="TFK46958.1"/>
    </source>
</evidence>
<dbReference type="GO" id="GO:0000724">
    <property type="term" value="P:double-strand break repair via homologous recombination"/>
    <property type="evidence" value="ECO:0007669"/>
    <property type="project" value="TreeGrafter"/>
</dbReference>
<dbReference type="GO" id="GO:0003697">
    <property type="term" value="F:single-stranded DNA binding"/>
    <property type="evidence" value="ECO:0007669"/>
    <property type="project" value="TreeGrafter"/>
</dbReference>
<dbReference type="EMBL" id="ML213526">
    <property type="protein sequence ID" value="TFK46958.1"/>
    <property type="molecule type" value="Genomic_DNA"/>
</dbReference>
<feature type="compositionally biased region" description="Acidic residues" evidence="5">
    <location>
        <begin position="53"/>
        <end position="80"/>
    </location>
</feature>
<dbReference type="OrthoDB" id="10254973at2759"/>
<evidence type="ECO:0000256" key="2">
    <source>
        <dbReference type="ARBA" id="ARBA00018687"/>
    </source>
</evidence>
<dbReference type="PANTHER" id="PTHR45916">
    <property type="entry name" value="STRUCTURAL MAINTENANCE OF CHROMOSOMES PROTEIN 5"/>
    <property type="match status" value="1"/>
</dbReference>
<evidence type="ECO:0000313" key="8">
    <source>
        <dbReference type="Proteomes" id="UP000305948"/>
    </source>
</evidence>
<feature type="region of interest" description="Disordered" evidence="5">
    <location>
        <begin position="724"/>
        <end position="744"/>
    </location>
</feature>
<keyword evidence="3 4" id="KW-0175">Coiled coil</keyword>
<comment type="similarity">
    <text evidence="1">Belongs to the SMC family. SMC5 subfamily.</text>
</comment>
<accession>A0A5C3MT57</accession>